<evidence type="ECO:0000313" key="1">
    <source>
        <dbReference type="Ensembl" id="ENSP00000514954.1"/>
    </source>
</evidence>
<dbReference type="EMBL" id="AC007384">
    <property type="status" value="NOT_ANNOTATED_CDS"/>
    <property type="molecule type" value="Genomic_DNA"/>
</dbReference>
<evidence type="ECO:0000313" key="2">
    <source>
        <dbReference type="Proteomes" id="UP000005640"/>
    </source>
</evidence>
<reference evidence="1" key="4">
    <citation type="submission" date="2025-08" db="UniProtKB">
        <authorList>
            <consortium name="Ensembl"/>
        </authorList>
    </citation>
    <scope>IDENTIFICATION</scope>
</reference>
<keyword evidence="2" id="KW-1185">Reference proteome</keyword>
<dbReference type="HGNC" id="HGNC:18541">
    <property type="gene designation" value="KMT2E"/>
</dbReference>
<dbReference type="OpenTargets" id="ENSG00000005483"/>
<organism evidence="1 2">
    <name type="scientific">Homo sapiens</name>
    <name type="common">Human</name>
    <dbReference type="NCBI Taxonomy" id="9606"/>
    <lineage>
        <taxon>Eukaryota</taxon>
        <taxon>Metazoa</taxon>
        <taxon>Chordata</taxon>
        <taxon>Craniata</taxon>
        <taxon>Vertebrata</taxon>
        <taxon>Euteleostomi</taxon>
        <taxon>Mammalia</taxon>
        <taxon>Eutheria</taxon>
        <taxon>Euarchontoglires</taxon>
        <taxon>Primates</taxon>
        <taxon>Haplorrhini</taxon>
        <taxon>Catarrhini</taxon>
        <taxon>Hominidae</taxon>
        <taxon>Homo</taxon>
    </lineage>
</organism>
<dbReference type="EMBL" id="KF458535">
    <property type="status" value="NOT_ANNOTATED_CDS"/>
    <property type="molecule type" value="Genomic_DNA"/>
</dbReference>
<accession>A0A8V8TR58</accession>
<reference evidence="1" key="5">
    <citation type="submission" date="2025-09" db="UniProtKB">
        <authorList>
            <consortium name="Ensembl"/>
        </authorList>
    </citation>
    <scope>IDENTIFICATION</scope>
</reference>
<dbReference type="Ensembl" id="ENST00000700336.1">
    <property type="protein sequence ID" value="ENSP00000514954.1"/>
    <property type="gene ID" value="ENSG00000005483.23"/>
</dbReference>
<dbReference type="Proteomes" id="UP000005640">
    <property type="component" value="Chromosome 7"/>
</dbReference>
<sequence length="67" mass="7370">MSIVIPLGVDTAETSYLEMAAGSEPGECYFQSLISLRERKPHPDTPWSQMQTSLTTLFVLPALLTKA</sequence>
<reference evidence="1 2" key="2">
    <citation type="journal article" date="2003" name="Nature">
        <title>The DNA sequence of human chromosome 7.</title>
        <authorList>
            <person name="Hillier L.W."/>
            <person name="Fulton R.S."/>
            <person name="Fulton L.A."/>
            <person name="Graves T.A."/>
            <person name="Pepin K.H."/>
            <person name="Wagner-McPherson C."/>
            <person name="Layman D."/>
            <person name="Maas J."/>
            <person name="Jaeger S."/>
            <person name="Walker R."/>
            <person name="Wylie K."/>
            <person name="Sekhon M."/>
            <person name="Becker M.C."/>
            <person name="O'Laughlin M.D."/>
            <person name="Schaller M.E."/>
            <person name="Fewell G.A."/>
            <person name="Delehaunty K.D."/>
            <person name="Miner T.L."/>
            <person name="Nash W.E."/>
            <person name="Cordes M."/>
            <person name="Du H."/>
            <person name="Sun H."/>
            <person name="Edwards J."/>
            <person name="Bradshaw-Cordum H."/>
            <person name="Ali J."/>
            <person name="Andrews S."/>
            <person name="Isak A."/>
            <person name="Vanbrunt A."/>
            <person name="Nguyen C."/>
            <person name="Du F."/>
            <person name="Lamar B."/>
            <person name="Courtney L."/>
            <person name="Kalicki J."/>
            <person name="Ozersky P."/>
            <person name="Bielicki L."/>
            <person name="Scott K."/>
            <person name="Holmes A."/>
            <person name="Harkins R."/>
            <person name="Harris A."/>
            <person name="Strong C.M."/>
            <person name="Hou S."/>
            <person name="Tomlinson C."/>
            <person name="Dauphin-Kohlberg S."/>
            <person name="Kozlowicz-Reilly A."/>
            <person name="Leonard S."/>
            <person name="Rohlfing T."/>
            <person name="Rock S.M."/>
            <person name="Tin-Wollam A.M."/>
            <person name="Abbott A."/>
            <person name="Minx P."/>
            <person name="Maupin R."/>
            <person name="Strowmatt C."/>
            <person name="Latreille P."/>
            <person name="Miller N."/>
            <person name="Johnson D."/>
            <person name="Murray J."/>
            <person name="Woessner J.P."/>
            <person name="Wendl M.C."/>
            <person name="Yang S.P."/>
            <person name="Schultz B.R."/>
            <person name="Wallis J.W."/>
            <person name="Spieth J."/>
            <person name="Bieri T.A."/>
            <person name="Nelson J.O."/>
            <person name="Berkowicz N."/>
            <person name="Wohldmann P.E."/>
            <person name="Cook L.L."/>
            <person name="Hickenbotham M.T."/>
            <person name="Eldred J."/>
            <person name="Williams D."/>
            <person name="Bedell J.A."/>
            <person name="Mardis E.R."/>
            <person name="Clifton S.W."/>
            <person name="Chissoe S.L."/>
            <person name="Marra M.A."/>
            <person name="Raymond C."/>
            <person name="Haugen E."/>
            <person name="Gillett W."/>
            <person name="Zhou Y."/>
            <person name="James R."/>
            <person name="Phelps K."/>
            <person name="Iadanoto S."/>
            <person name="Bubb K."/>
            <person name="Simms E."/>
            <person name="Levy R."/>
            <person name="Clendenning J."/>
            <person name="Kaul R."/>
            <person name="Kent W.J."/>
            <person name="Furey T.S."/>
            <person name="Baertsch R.A."/>
            <person name="Brent M.R."/>
            <person name="Keibler E."/>
            <person name="Flicek P."/>
            <person name="Bork P."/>
            <person name="Suyama M."/>
            <person name="Bailey J.A."/>
            <person name="Portnoy M.E."/>
            <person name="Torrents D."/>
            <person name="Chinwalla A.T."/>
            <person name="Gish W.R."/>
            <person name="Eddy S.R."/>
            <person name="McPherson J.D."/>
            <person name="Olson M.V."/>
            <person name="Eichler E.E."/>
            <person name="Green E.D."/>
            <person name="Waterston R.H."/>
            <person name="Wilson R.K."/>
        </authorList>
    </citation>
    <scope>NUCLEOTIDE SEQUENCE [LARGE SCALE GENOMIC DNA]</scope>
</reference>
<protein>
    <submittedName>
        <fullName evidence="1">Lysine methyltransferase 2E (inactive)</fullName>
    </submittedName>
</protein>
<dbReference type="OrthoDB" id="1928087at2759"/>
<dbReference type="EMBL" id="AC005065">
    <property type="status" value="NOT_ANNOTATED_CDS"/>
    <property type="molecule type" value="Genomic_DNA"/>
</dbReference>
<dbReference type="EMBL" id="AC005070">
    <property type="status" value="NOT_ANNOTATED_CDS"/>
    <property type="molecule type" value="Genomic_DNA"/>
</dbReference>
<dbReference type="GeneTree" id="ENSGT00940000157862"/>
<dbReference type="AlphaFoldDB" id="A0A8V8TR58"/>
<name>A0A8V8TR58_HUMAN</name>
<gene>
    <name evidence="1" type="primary">KMT2E</name>
</gene>
<reference evidence="1 2" key="3">
    <citation type="journal article" date="2004" name="Nature">
        <title>Finishing the euchromatic sequence of the human genome.</title>
        <authorList>
            <consortium name="International Human Genome Sequencing Consortium"/>
        </authorList>
    </citation>
    <scope>NUCLEOTIDE SEQUENCE [LARGE SCALE GENOMIC DNA]</scope>
</reference>
<proteinExistence type="predicted"/>
<reference evidence="1 2" key="1">
    <citation type="journal article" date="2001" name="Nature">
        <title>Initial sequencing and analysis of the human genome.</title>
        <authorList>
            <consortium name="International Human Genome Sequencing Consortium"/>
            <person name="Lander E.S."/>
            <person name="Linton L.M."/>
            <person name="Birren B."/>
            <person name="Nusbaum C."/>
            <person name="Zody M.C."/>
            <person name="Baldwin J."/>
            <person name="Devon K."/>
            <person name="Dewar K."/>
            <person name="Doyle M."/>
            <person name="FitzHugh W."/>
            <person name="Funke R."/>
            <person name="Gage D."/>
            <person name="Harris K."/>
            <person name="Heaford A."/>
            <person name="Howland J."/>
            <person name="Kann L."/>
            <person name="Lehoczky J."/>
            <person name="LeVine R."/>
            <person name="McEwan P."/>
            <person name="McKernan K."/>
            <person name="Meldrim J."/>
            <person name="Mesirov J.P."/>
            <person name="Miranda C."/>
            <person name="Morris W."/>
            <person name="Naylor J."/>
            <person name="Raymond C."/>
            <person name="Rosetti M."/>
            <person name="Santos R."/>
            <person name="Sheridan A."/>
            <person name="Sougnez C."/>
            <person name="Stange-Thomann N."/>
            <person name="Stojanovic N."/>
            <person name="Subramanian A."/>
            <person name="Wyman D."/>
            <person name="Rogers J."/>
            <person name="Sulston J."/>
            <person name="Ainscough R."/>
            <person name="Beck S."/>
            <person name="Bentley D."/>
            <person name="Burton J."/>
            <person name="Clee C."/>
            <person name="Carter N."/>
            <person name="Coulson A."/>
            <person name="Deadman R."/>
            <person name="Deloukas P."/>
            <person name="Dunham A."/>
            <person name="Dunham I."/>
            <person name="Durbin R."/>
            <person name="French L."/>
            <person name="Grafham D."/>
            <person name="Gregory S."/>
            <person name="Hubbard T."/>
            <person name="Humphray S."/>
            <person name="Hunt A."/>
            <person name="Jones M."/>
            <person name="Lloyd C."/>
            <person name="McMurray A."/>
            <person name="Matthews L."/>
            <person name="Mercer S."/>
            <person name="Milne S."/>
            <person name="Mullikin J.C."/>
            <person name="Mungall A."/>
            <person name="Plumb R."/>
            <person name="Ross M."/>
            <person name="Shownkeen R."/>
            <person name="Sims S."/>
            <person name="Waterston R.H."/>
            <person name="Wilson R.K."/>
            <person name="Hillier L.W."/>
            <person name="McPherson J.D."/>
            <person name="Marra M.A."/>
            <person name="Mardis E.R."/>
            <person name="Fulton L.A."/>
            <person name="Chinwalla A.T."/>
            <person name="Pepin K.H."/>
            <person name="Gish W.R."/>
            <person name="Chissoe S.L."/>
            <person name="Wendl M.C."/>
            <person name="Delehaunty K.D."/>
            <person name="Miner T.L."/>
            <person name="Delehaunty A."/>
            <person name="Kramer J.B."/>
            <person name="Cook L.L."/>
            <person name="Fulton R.S."/>
            <person name="Johnson D.L."/>
            <person name="Minx P.J."/>
            <person name="Clifton S.W."/>
            <person name="Hawkins T."/>
            <person name="Branscomb E."/>
            <person name="Predki P."/>
            <person name="Richardson P."/>
            <person name="Wenning S."/>
            <person name="Slezak T."/>
            <person name="Doggett N."/>
            <person name="Cheng J.F."/>
            <person name="Olsen A."/>
            <person name="Lucas S."/>
            <person name="Elkin C."/>
            <person name="Uberbacher E."/>
            <person name="Frazier M."/>
            <person name="Gibbs R.A."/>
            <person name="Muzny D.M."/>
            <person name="Scherer S.E."/>
            <person name="Bouck J.B."/>
            <person name="Sodergren E.J."/>
            <person name="Worley K.C."/>
            <person name="Rives C.M."/>
            <person name="Gorrell J.H."/>
            <person name="Metzker M.L."/>
            <person name="Naylor S.L."/>
            <person name="Kucherlapati R.S."/>
            <person name="Nelson D.L."/>
            <person name="Weinstock G.M."/>
            <person name="Sakaki Y."/>
            <person name="Fujiyama A."/>
            <person name="Hattori M."/>
            <person name="Yada T."/>
            <person name="Toyoda A."/>
            <person name="Itoh T."/>
            <person name="Kawagoe C."/>
            <person name="Watanabe H."/>
            <person name="Totoki Y."/>
            <person name="Taylor T."/>
            <person name="Weissenbach J."/>
            <person name="Heilig R."/>
            <person name="Saurin W."/>
            <person name="Artiguenave F."/>
            <person name="Brottier P."/>
            <person name="Bruls T."/>
            <person name="Pelletier E."/>
            <person name="Robert C."/>
            <person name="Wincker P."/>
            <person name="Smith D.R."/>
            <person name="Doucette-Stamm L."/>
            <person name="Rubenfield M."/>
            <person name="Weinstock K."/>
            <person name="Lee H.M."/>
            <person name="Dubois J."/>
            <person name="Rosenthal A."/>
            <person name="Platzer M."/>
            <person name="Nyakatura G."/>
            <person name="Taudien S."/>
            <person name="Rump A."/>
            <person name="Yang H."/>
            <person name="Yu J."/>
            <person name="Wang J."/>
            <person name="Huang G."/>
            <person name="Gu J."/>
            <person name="Hood L."/>
            <person name="Rowen L."/>
            <person name="Madan A."/>
            <person name="Qin S."/>
            <person name="Davis R.W."/>
            <person name="Federspiel N.A."/>
            <person name="Abola A.P."/>
            <person name="Proctor M.J."/>
            <person name="Myers R.M."/>
            <person name="Schmutz J."/>
            <person name="Dickson M."/>
            <person name="Grimwood J."/>
            <person name="Cox D.R."/>
            <person name="Olson M.V."/>
            <person name="Kaul R."/>
            <person name="Raymond C."/>
            <person name="Shimizu N."/>
            <person name="Kawasaki K."/>
            <person name="Minoshima S."/>
            <person name="Evans G.A."/>
            <person name="Athanasiou M."/>
            <person name="Schultz R."/>
            <person name="Roe B.A."/>
            <person name="Chen F."/>
            <person name="Pan H."/>
            <person name="Ramser J."/>
            <person name="Lehrach H."/>
            <person name="Reinhardt R."/>
            <person name="McCombie W.R."/>
            <person name="de la Bastide M."/>
            <person name="Dedhia N."/>
            <person name="Blocker H."/>
            <person name="Hornischer K."/>
            <person name="Nordsiek G."/>
            <person name="Agarwala R."/>
            <person name="Aravind L."/>
            <person name="Bailey J.A."/>
            <person name="Bateman A."/>
            <person name="Batzoglou S."/>
            <person name="Birney E."/>
            <person name="Bork P."/>
            <person name="Brown D.G."/>
            <person name="Burge C.B."/>
            <person name="Cerutti L."/>
            <person name="Chen H.C."/>
            <person name="Church D."/>
            <person name="Clamp M."/>
            <person name="Copley R.R."/>
            <person name="Doerks T."/>
            <person name="Eddy S.R."/>
            <person name="Eichler E.E."/>
            <person name="Furey T.S."/>
            <person name="Galagan J."/>
            <person name="Gilbert J.G."/>
            <person name="Harmon C."/>
            <person name="Hayashizaki Y."/>
            <person name="Haussler D."/>
            <person name="Hermjakob H."/>
            <person name="Hokamp K."/>
            <person name="Jang W."/>
            <person name="Johnson L.S."/>
            <person name="Jones T.A."/>
            <person name="Kasif S."/>
            <person name="Kaspryzk A."/>
            <person name="Kennedy S."/>
            <person name="Kent W.J."/>
            <person name="Kitts P."/>
            <person name="Koonin E.V."/>
            <person name="Korf I."/>
            <person name="Kulp D."/>
            <person name="Lancet D."/>
            <person name="Lowe T.M."/>
            <person name="McLysaght A."/>
            <person name="Mikkelsen T."/>
            <person name="Moran J.V."/>
            <person name="Mulder N."/>
            <person name="Pollara V.J."/>
            <person name="Ponting C.P."/>
            <person name="Schuler G."/>
            <person name="Schultz J."/>
            <person name="Slater G."/>
            <person name="Smit A.F."/>
            <person name="Stupka E."/>
            <person name="Szustakowski J."/>
            <person name="Thierry-Mieg D."/>
            <person name="Thierry-Mieg J."/>
            <person name="Wagner L."/>
            <person name="Wallis J."/>
            <person name="Wheeler R."/>
            <person name="Williams A."/>
            <person name="Wolf Y.I."/>
            <person name="Wolfe K.H."/>
            <person name="Yang S.P."/>
            <person name="Yeh R.F."/>
            <person name="Collins F."/>
            <person name="Guyer M.S."/>
            <person name="Peterson J."/>
            <person name="Felsenfeld A."/>
            <person name="Wetterstrand K.A."/>
            <person name="Patrinos A."/>
            <person name="Morgan M.J."/>
            <person name="de Jong P."/>
            <person name="Catanese J.J."/>
            <person name="Osoegawa K."/>
            <person name="Shizuya H."/>
            <person name="Choi S."/>
            <person name="Chen Y.J."/>
        </authorList>
    </citation>
    <scope>NUCLEOTIDE SEQUENCE [LARGE SCALE GENOMIC DNA]</scope>
</reference>